<dbReference type="InterPro" id="IPR034804">
    <property type="entry name" value="SQR/QFR_C/D"/>
</dbReference>
<comment type="caution">
    <text evidence="9">The sequence shown here is derived from an EMBL/GenBank/DDBJ whole genome shotgun (WGS) entry which is preliminary data.</text>
</comment>
<keyword evidence="4" id="KW-0479">Metal-binding</keyword>
<feature type="transmembrane region" description="Helical" evidence="8">
    <location>
        <begin position="181"/>
        <end position="204"/>
    </location>
</feature>
<organism evidence="9 10">
    <name type="scientific">Cohnella kolymensis</name>
    <dbReference type="NCBI Taxonomy" id="1590652"/>
    <lineage>
        <taxon>Bacteria</taxon>
        <taxon>Bacillati</taxon>
        <taxon>Bacillota</taxon>
        <taxon>Bacilli</taxon>
        <taxon>Bacillales</taxon>
        <taxon>Paenibacillaceae</taxon>
        <taxon>Cohnella</taxon>
    </lineage>
</organism>
<evidence type="ECO:0000256" key="5">
    <source>
        <dbReference type="ARBA" id="ARBA00022989"/>
    </source>
</evidence>
<keyword evidence="2" id="KW-0349">Heme</keyword>
<dbReference type="PIRSF" id="PIRSF000170">
    <property type="entry name" value="Succ_dh_cyt_b558"/>
    <property type="match status" value="1"/>
</dbReference>
<keyword evidence="3 8" id="KW-0812">Transmembrane</keyword>
<evidence type="ECO:0000256" key="2">
    <source>
        <dbReference type="ARBA" id="ARBA00022617"/>
    </source>
</evidence>
<dbReference type="RefSeq" id="WP_041062135.1">
    <property type="nucleotide sequence ID" value="NZ_JXAL01000014.1"/>
</dbReference>
<dbReference type="Gene3D" id="1.20.1300.10">
    <property type="entry name" value="Fumarate reductase/succinate dehydrogenase, transmembrane subunit"/>
    <property type="match status" value="1"/>
</dbReference>
<gene>
    <name evidence="9" type="ORF">SD71_09430</name>
</gene>
<comment type="subcellular location">
    <subcellularLocation>
        <location evidence="1">Membrane</location>
    </subcellularLocation>
</comment>
<dbReference type="CDD" id="cd03497">
    <property type="entry name" value="SQR_TypeB_1_TM"/>
    <property type="match status" value="1"/>
</dbReference>
<dbReference type="SUPFAM" id="SSF81343">
    <property type="entry name" value="Fumarate reductase respiratory complex transmembrane subunits"/>
    <property type="match status" value="1"/>
</dbReference>
<evidence type="ECO:0000256" key="7">
    <source>
        <dbReference type="ARBA" id="ARBA00023136"/>
    </source>
</evidence>
<evidence type="ECO:0000313" key="9">
    <source>
        <dbReference type="EMBL" id="KIL36166.1"/>
    </source>
</evidence>
<dbReference type="Pfam" id="PF01127">
    <property type="entry name" value="Sdh_cyt"/>
    <property type="match status" value="1"/>
</dbReference>
<protein>
    <submittedName>
        <fullName evidence="9">Succinate dehydrogenase</fullName>
    </submittedName>
</protein>
<evidence type="ECO:0000256" key="3">
    <source>
        <dbReference type="ARBA" id="ARBA00022692"/>
    </source>
</evidence>
<feature type="transmembrane region" description="Helical" evidence="8">
    <location>
        <begin position="97"/>
        <end position="115"/>
    </location>
</feature>
<accession>A0ABR5A536</accession>
<keyword evidence="7 8" id="KW-0472">Membrane</keyword>
<evidence type="ECO:0000256" key="8">
    <source>
        <dbReference type="SAM" id="Phobius"/>
    </source>
</evidence>
<sequence>MKGNSYYSRKLHSLLGVIPLGLFMIEHALTNYSAFEGGQQGFKDSVDFLHGMPLVFFLEMFIIWLPILFHGVYGLYIAYQSNSNVGNFNYGRNWAFTLQRVTGVITFIFVVWHVYETRLQVTFGNTTYEELGSHMHDIVSNPVVFAIYVIAVLAATFHFANGLWAFLVSWGITVGPRAQKVSFRICLGIFVIVSVLFLLSLFAFGSDEFASAPITAFTSASAV</sequence>
<evidence type="ECO:0000256" key="1">
    <source>
        <dbReference type="ARBA" id="ARBA00004370"/>
    </source>
</evidence>
<feature type="transmembrane region" description="Helical" evidence="8">
    <location>
        <begin position="54"/>
        <end position="76"/>
    </location>
</feature>
<feature type="transmembrane region" description="Helical" evidence="8">
    <location>
        <begin position="12"/>
        <end position="34"/>
    </location>
</feature>
<keyword evidence="6" id="KW-0408">Iron</keyword>
<name>A0ABR5A536_9BACL</name>
<evidence type="ECO:0000256" key="4">
    <source>
        <dbReference type="ARBA" id="ARBA00022723"/>
    </source>
</evidence>
<keyword evidence="5 8" id="KW-1133">Transmembrane helix</keyword>
<dbReference type="InterPro" id="IPR016002">
    <property type="entry name" value="Succ_DH_cyt_b558_Firmicute"/>
</dbReference>
<evidence type="ECO:0000313" key="10">
    <source>
        <dbReference type="Proteomes" id="UP000054526"/>
    </source>
</evidence>
<dbReference type="Proteomes" id="UP000054526">
    <property type="component" value="Unassembled WGS sequence"/>
</dbReference>
<dbReference type="NCBIfam" id="TIGR02046">
    <property type="entry name" value="sdhC_b558_fam"/>
    <property type="match status" value="1"/>
</dbReference>
<dbReference type="InterPro" id="IPR011138">
    <property type="entry name" value="Cytochrome_b-558"/>
</dbReference>
<dbReference type="EMBL" id="JXAL01000014">
    <property type="protein sequence ID" value="KIL36166.1"/>
    <property type="molecule type" value="Genomic_DNA"/>
</dbReference>
<proteinExistence type="predicted"/>
<keyword evidence="10" id="KW-1185">Reference proteome</keyword>
<evidence type="ECO:0000256" key="6">
    <source>
        <dbReference type="ARBA" id="ARBA00023004"/>
    </source>
</evidence>
<dbReference type="InterPro" id="IPR000701">
    <property type="entry name" value="SuccDH_FuR_B_TM-su"/>
</dbReference>
<reference evidence="9 10" key="1">
    <citation type="submission" date="2014-12" db="EMBL/GenBank/DDBJ databases">
        <title>Draft genome sequence of Cohnella kolymensis strain B-2846.</title>
        <authorList>
            <person name="Karlyshev A.V."/>
            <person name="Kudryashova E.B."/>
        </authorList>
    </citation>
    <scope>NUCLEOTIDE SEQUENCE [LARGE SCALE GENOMIC DNA]</scope>
    <source>
        <strain evidence="9 10">VKM B-2846</strain>
    </source>
</reference>
<feature type="transmembrane region" description="Helical" evidence="8">
    <location>
        <begin position="145"/>
        <end position="169"/>
    </location>
</feature>